<name>A0A7I8VXJ7_9ANNE</name>
<evidence type="ECO:0000256" key="4">
    <source>
        <dbReference type="ARBA" id="ARBA00022842"/>
    </source>
</evidence>
<proteinExistence type="inferred from homology"/>
<dbReference type="EMBL" id="CAJFCJ010000013">
    <property type="protein sequence ID" value="CAD5120962.1"/>
    <property type="molecule type" value="Genomic_DNA"/>
</dbReference>
<dbReference type="Gene3D" id="1.10.600.10">
    <property type="entry name" value="Farnesyl Diphosphate Synthase"/>
    <property type="match status" value="1"/>
</dbReference>
<accession>A0A7I8VXJ7</accession>
<keyword evidence="2 6" id="KW-0808">Transferase</keyword>
<dbReference type="GO" id="GO:0046872">
    <property type="term" value="F:metal ion binding"/>
    <property type="evidence" value="ECO:0007669"/>
    <property type="project" value="UniProtKB-KW"/>
</dbReference>
<dbReference type="PROSITE" id="PS00723">
    <property type="entry name" value="POLYPRENYL_SYNTHASE_1"/>
    <property type="match status" value="1"/>
</dbReference>
<dbReference type="GO" id="GO:0045337">
    <property type="term" value="P:farnesyl diphosphate biosynthetic process"/>
    <property type="evidence" value="ECO:0007669"/>
    <property type="project" value="TreeGrafter"/>
</dbReference>
<dbReference type="SFLD" id="SFLDG01017">
    <property type="entry name" value="Polyprenyl_Transferase_Like"/>
    <property type="match status" value="1"/>
</dbReference>
<keyword evidence="4" id="KW-0460">Magnesium</keyword>
<dbReference type="Pfam" id="PF00348">
    <property type="entry name" value="polyprenyl_synt"/>
    <property type="match status" value="1"/>
</dbReference>
<keyword evidence="3" id="KW-0479">Metal-binding</keyword>
<dbReference type="PANTHER" id="PTHR11525">
    <property type="entry name" value="FARNESYL-PYROPHOSPHATE SYNTHETASE"/>
    <property type="match status" value="1"/>
</dbReference>
<dbReference type="GO" id="GO:0005737">
    <property type="term" value="C:cytoplasm"/>
    <property type="evidence" value="ECO:0007669"/>
    <property type="project" value="TreeGrafter"/>
</dbReference>
<dbReference type="PROSITE" id="PS00444">
    <property type="entry name" value="POLYPRENYL_SYNTHASE_2"/>
    <property type="match status" value="1"/>
</dbReference>
<protein>
    <recommendedName>
        <fullName evidence="5">Farnesyl pyrophosphate synthase</fullName>
    </recommendedName>
</protein>
<dbReference type="SUPFAM" id="SSF48576">
    <property type="entry name" value="Terpenoid synthases"/>
    <property type="match status" value="1"/>
</dbReference>
<dbReference type="InterPro" id="IPR008949">
    <property type="entry name" value="Isoprenoid_synthase_dom_sf"/>
</dbReference>
<evidence type="ECO:0000256" key="2">
    <source>
        <dbReference type="ARBA" id="ARBA00022679"/>
    </source>
</evidence>
<dbReference type="GO" id="GO:0004161">
    <property type="term" value="F:dimethylallyltranstransferase activity"/>
    <property type="evidence" value="ECO:0007669"/>
    <property type="project" value="TreeGrafter"/>
</dbReference>
<comment type="cofactor">
    <cofactor evidence="1">
        <name>Mg(2+)</name>
        <dbReference type="ChEBI" id="CHEBI:18420"/>
    </cofactor>
</comment>
<evidence type="ECO:0000256" key="5">
    <source>
        <dbReference type="ARBA" id="ARBA00034546"/>
    </source>
</evidence>
<dbReference type="InterPro" id="IPR033749">
    <property type="entry name" value="Polyprenyl_synt_CS"/>
</dbReference>
<reference evidence="7 8" key="1">
    <citation type="submission" date="2020-08" db="EMBL/GenBank/DDBJ databases">
        <authorList>
            <person name="Hejnol A."/>
        </authorList>
    </citation>
    <scope>NUCLEOTIDE SEQUENCE [LARGE SCALE GENOMIC DNA]</scope>
</reference>
<dbReference type="Proteomes" id="UP000549394">
    <property type="component" value="Unassembled WGS sequence"/>
</dbReference>
<dbReference type="OrthoDB" id="10257492at2759"/>
<evidence type="ECO:0000256" key="3">
    <source>
        <dbReference type="ARBA" id="ARBA00022723"/>
    </source>
</evidence>
<dbReference type="InterPro" id="IPR039702">
    <property type="entry name" value="FPS1-like"/>
</dbReference>
<dbReference type="AlphaFoldDB" id="A0A7I8VXJ7"/>
<gene>
    <name evidence="7" type="ORF">DGYR_LOCUS8969</name>
</gene>
<evidence type="ECO:0000313" key="7">
    <source>
        <dbReference type="EMBL" id="CAD5120962.1"/>
    </source>
</evidence>
<keyword evidence="8" id="KW-1185">Reference proteome</keyword>
<evidence type="ECO:0000256" key="6">
    <source>
        <dbReference type="RuleBase" id="RU004466"/>
    </source>
</evidence>
<evidence type="ECO:0000313" key="8">
    <source>
        <dbReference type="Proteomes" id="UP000549394"/>
    </source>
</evidence>
<organism evidence="7 8">
    <name type="scientific">Dimorphilus gyrociliatus</name>
    <dbReference type="NCBI Taxonomy" id="2664684"/>
    <lineage>
        <taxon>Eukaryota</taxon>
        <taxon>Metazoa</taxon>
        <taxon>Spiralia</taxon>
        <taxon>Lophotrochozoa</taxon>
        <taxon>Annelida</taxon>
        <taxon>Polychaeta</taxon>
        <taxon>Polychaeta incertae sedis</taxon>
        <taxon>Dinophilidae</taxon>
        <taxon>Dimorphilus</taxon>
    </lineage>
</organism>
<dbReference type="InterPro" id="IPR000092">
    <property type="entry name" value="Polyprenyl_synt"/>
</dbReference>
<dbReference type="SFLD" id="SFLDS00005">
    <property type="entry name" value="Isoprenoid_Synthase_Type_I"/>
    <property type="match status" value="1"/>
</dbReference>
<comment type="caution">
    <text evidence="7">The sequence shown here is derived from an EMBL/GenBank/DDBJ whole genome shotgun (WGS) entry which is preliminary data.</text>
</comment>
<dbReference type="GO" id="GO:0004337">
    <property type="term" value="F:(2E,6E)-farnesyl diphosphate synthase activity"/>
    <property type="evidence" value="ECO:0007669"/>
    <property type="project" value="TreeGrafter"/>
</dbReference>
<evidence type="ECO:0000256" key="1">
    <source>
        <dbReference type="ARBA" id="ARBA00001946"/>
    </source>
</evidence>
<sequence>MSTPAPPPGKANSSSDVATKYFDEAYRMCVHYLETLHAEDEHMKIVLKRFRECNDYNVPGGKKTRGLTAVRSMASFKEVPPNDIEYRIAGVVGWCLEWLQASFLVHDDIMDNSVTRRGKTCWYKQEDVGLVAVNDGLYLQSAVYTILRQFCRGQTWFRDVIDLFLEIQSNTIHGQALDLESSCPKEPMEVRLSLGRYKTIAKYKTSYYSFVLPVRCGLYMAGISSDEIHDLATKILLEMGHIFQVQDDFLDCFGDPTVTGKVGTDIEDNKCTWLVAKVLQIDNENILQILKENYGKSGQENVARVKQLYNDLSMVSVYKTYEEEAFDELERIIKQQNILKKEPFLNLLKLIYKRER</sequence>
<dbReference type="PANTHER" id="PTHR11525:SF0">
    <property type="entry name" value="FARNESYL PYROPHOSPHATE SYNTHASE"/>
    <property type="match status" value="1"/>
</dbReference>
<comment type="similarity">
    <text evidence="6">Belongs to the FPP/GGPP synthase family.</text>
</comment>
<dbReference type="CDD" id="cd00685">
    <property type="entry name" value="Trans_IPPS_HT"/>
    <property type="match status" value="1"/>
</dbReference>